<dbReference type="GO" id="GO:0005509">
    <property type="term" value="F:calcium ion binding"/>
    <property type="evidence" value="ECO:0007669"/>
    <property type="project" value="InterPro"/>
</dbReference>
<protein>
    <recommendedName>
        <fullName evidence="4">EF-hand domain-containing protein</fullName>
    </recommendedName>
</protein>
<feature type="domain" description="EF-hand" evidence="4">
    <location>
        <begin position="140"/>
        <end position="175"/>
    </location>
</feature>
<dbReference type="InterPro" id="IPR002048">
    <property type="entry name" value="EF_hand_dom"/>
</dbReference>
<dbReference type="AlphaFoldDB" id="A0A7S3QRJ0"/>
<dbReference type="InterPro" id="IPR050145">
    <property type="entry name" value="Centrin_CML-like"/>
</dbReference>
<dbReference type="CDD" id="cd22984">
    <property type="entry name" value="DD_CrRSP7-like"/>
    <property type="match status" value="1"/>
</dbReference>
<dbReference type="InterPro" id="IPR018247">
    <property type="entry name" value="EF_Hand_1_Ca_BS"/>
</dbReference>
<sequence>MSARYQAPFTIPSEFPALLKGFTREVLRTQPEDIYAFGTQYFTELLAVNGIEGKDASQRTPPSTAHVNQSRQHTPQQDQQQQSQQGGQDARVSAFDITEMSPQEVESLIMELFLEADLDHSGYLDRHEFHNVLRSANLNLNDQQLRQILAEADENEDNVIQYREFLPIMVDVLQSLKAKQQARALQEENESVALGEGEMYLLHGLPKEEMQSQLLDVLKRADHEGTGRLSYSDFKELLKTSGLGLTRKDINLILSQLSDGEVVYEEVVPKALEHIINLMKDEVVMNGILQSQDSMQGLLLSHFKAHDPEGSGLLSLHSVKHVLKDLSFQVLGLSTLQLMSIISQAPTTQEGMVQYVQFVPIATAMISHMYGADNMKLRLQAIREVAAGGGIQALSQMDIAGLRQLLEQAFTSVDTDGSGQLALDQVVEVLSNVGTLQVEGDGSQRFSDAHMRTMFAAIDVDESGYVDWFELVNFICDAIEHLEREAYIEQVAQSLGMPPIAEGSKEEAEQ</sequence>
<organism evidence="5">
    <name type="scientific">Dunaliella tertiolecta</name>
    <name type="common">Green alga</name>
    <dbReference type="NCBI Taxonomy" id="3047"/>
    <lineage>
        <taxon>Eukaryota</taxon>
        <taxon>Viridiplantae</taxon>
        <taxon>Chlorophyta</taxon>
        <taxon>core chlorophytes</taxon>
        <taxon>Chlorophyceae</taxon>
        <taxon>CS clade</taxon>
        <taxon>Chlamydomonadales</taxon>
        <taxon>Dunaliellaceae</taxon>
        <taxon>Dunaliella</taxon>
    </lineage>
</organism>
<feature type="domain" description="EF-hand" evidence="4">
    <location>
        <begin position="209"/>
        <end position="244"/>
    </location>
</feature>
<accession>A0A7S3QRJ0</accession>
<feature type="compositionally biased region" description="Low complexity" evidence="3">
    <location>
        <begin position="76"/>
        <end position="89"/>
    </location>
</feature>
<dbReference type="Gene3D" id="1.20.890.10">
    <property type="entry name" value="cAMP-dependent protein kinase regulatory subunit, dimerization-anchoring domain"/>
    <property type="match status" value="1"/>
</dbReference>
<evidence type="ECO:0000313" key="5">
    <source>
        <dbReference type="EMBL" id="CAE0491000.1"/>
    </source>
</evidence>
<proteinExistence type="predicted"/>
<dbReference type="EMBL" id="HBIP01010866">
    <property type="protein sequence ID" value="CAE0491000.1"/>
    <property type="molecule type" value="Transcribed_RNA"/>
</dbReference>
<dbReference type="Pfam" id="PF13499">
    <property type="entry name" value="EF-hand_7"/>
    <property type="match status" value="2"/>
</dbReference>
<dbReference type="SUPFAM" id="SSF47473">
    <property type="entry name" value="EF-hand"/>
    <property type="match status" value="2"/>
</dbReference>
<evidence type="ECO:0000256" key="1">
    <source>
        <dbReference type="ARBA" id="ARBA00022737"/>
    </source>
</evidence>
<feature type="region of interest" description="Disordered" evidence="3">
    <location>
        <begin position="54"/>
        <end position="91"/>
    </location>
</feature>
<dbReference type="PROSITE" id="PS50222">
    <property type="entry name" value="EF_HAND_2"/>
    <property type="match status" value="5"/>
</dbReference>
<dbReference type="SUPFAM" id="SSF47391">
    <property type="entry name" value="Dimerization-anchoring domain of cAMP-dependent PK regulatory subunit"/>
    <property type="match status" value="1"/>
</dbReference>
<keyword evidence="1" id="KW-0677">Repeat</keyword>
<dbReference type="Pfam" id="PF02197">
    <property type="entry name" value="RIIa"/>
    <property type="match status" value="1"/>
</dbReference>
<feature type="domain" description="EF-hand" evidence="4">
    <location>
        <begin position="446"/>
        <end position="481"/>
    </location>
</feature>
<feature type="domain" description="EF-hand" evidence="4">
    <location>
        <begin position="401"/>
        <end position="436"/>
    </location>
</feature>
<keyword evidence="2" id="KW-0106">Calcium</keyword>
<gene>
    <name evidence="5" type="ORF">DTER00134_LOCUS6073</name>
</gene>
<evidence type="ECO:0000259" key="4">
    <source>
        <dbReference type="PROSITE" id="PS50222"/>
    </source>
</evidence>
<feature type="domain" description="EF-hand" evidence="4">
    <location>
        <begin position="104"/>
        <end position="139"/>
    </location>
</feature>
<evidence type="ECO:0000256" key="3">
    <source>
        <dbReference type="SAM" id="MobiDB-lite"/>
    </source>
</evidence>
<reference evidence="5" key="1">
    <citation type="submission" date="2021-01" db="EMBL/GenBank/DDBJ databases">
        <authorList>
            <person name="Corre E."/>
            <person name="Pelletier E."/>
            <person name="Niang G."/>
            <person name="Scheremetjew M."/>
            <person name="Finn R."/>
            <person name="Kale V."/>
            <person name="Holt S."/>
            <person name="Cochrane G."/>
            <person name="Meng A."/>
            <person name="Brown T."/>
            <person name="Cohen L."/>
        </authorList>
    </citation>
    <scope>NUCLEOTIDE SEQUENCE</scope>
    <source>
        <strain evidence="5">CCMP1320</strain>
    </source>
</reference>
<feature type="compositionally biased region" description="Polar residues" evidence="3">
    <location>
        <begin position="58"/>
        <end position="75"/>
    </location>
</feature>
<dbReference type="InterPro" id="IPR011992">
    <property type="entry name" value="EF-hand-dom_pair"/>
</dbReference>
<evidence type="ECO:0000256" key="2">
    <source>
        <dbReference type="ARBA" id="ARBA00022837"/>
    </source>
</evidence>
<dbReference type="PANTHER" id="PTHR23050">
    <property type="entry name" value="CALCIUM BINDING PROTEIN"/>
    <property type="match status" value="1"/>
</dbReference>
<name>A0A7S3QRJ0_DUNTE</name>
<dbReference type="SMART" id="SM00054">
    <property type="entry name" value="EFh"/>
    <property type="match status" value="6"/>
</dbReference>
<dbReference type="PROSITE" id="PS00018">
    <property type="entry name" value="EF_HAND_1"/>
    <property type="match status" value="3"/>
</dbReference>
<dbReference type="SMART" id="SM00394">
    <property type="entry name" value="RIIa"/>
    <property type="match status" value="1"/>
</dbReference>
<dbReference type="Gene3D" id="1.10.238.10">
    <property type="entry name" value="EF-hand"/>
    <property type="match status" value="3"/>
</dbReference>
<dbReference type="InterPro" id="IPR003117">
    <property type="entry name" value="cAMP_dep_PK_reg_su_I/II_a/b"/>
</dbReference>